<dbReference type="Proteomes" id="UP000054107">
    <property type="component" value="Unassembled WGS sequence"/>
</dbReference>
<accession>A0A0B7N003</accession>
<feature type="signal peptide" evidence="2">
    <location>
        <begin position="1"/>
        <end position="22"/>
    </location>
</feature>
<dbReference type="Pfam" id="PF20597">
    <property type="entry name" value="pAdhesive_15"/>
    <property type="match status" value="1"/>
</dbReference>
<name>A0A0B7N003_9FUNG</name>
<feature type="domain" description="Choice-of-anchor A" evidence="3">
    <location>
        <begin position="87"/>
        <end position="307"/>
    </location>
</feature>
<organism evidence="4 5">
    <name type="scientific">Parasitella parasitica</name>
    <dbReference type="NCBI Taxonomy" id="35722"/>
    <lineage>
        <taxon>Eukaryota</taxon>
        <taxon>Fungi</taxon>
        <taxon>Fungi incertae sedis</taxon>
        <taxon>Mucoromycota</taxon>
        <taxon>Mucoromycotina</taxon>
        <taxon>Mucoromycetes</taxon>
        <taxon>Mucorales</taxon>
        <taxon>Mucorineae</taxon>
        <taxon>Mucoraceae</taxon>
        <taxon>Parasitella</taxon>
    </lineage>
</organism>
<reference evidence="4 5" key="1">
    <citation type="submission" date="2014-09" db="EMBL/GenBank/DDBJ databases">
        <authorList>
            <person name="Ellenberger Sabrina"/>
        </authorList>
    </citation>
    <scope>NUCLEOTIDE SEQUENCE [LARGE SCALE GENOMIC DNA]</scope>
    <source>
        <strain evidence="4 5">CBS 412.66</strain>
    </source>
</reference>
<dbReference type="STRING" id="35722.A0A0B7N003"/>
<keyword evidence="2" id="KW-0732">Signal</keyword>
<evidence type="ECO:0000256" key="2">
    <source>
        <dbReference type="SAM" id="SignalP"/>
    </source>
</evidence>
<keyword evidence="5" id="KW-1185">Reference proteome</keyword>
<feature type="compositionally biased region" description="Basic and acidic residues" evidence="1">
    <location>
        <begin position="478"/>
        <end position="487"/>
    </location>
</feature>
<feature type="region of interest" description="Disordered" evidence="1">
    <location>
        <begin position="471"/>
        <end position="523"/>
    </location>
</feature>
<proteinExistence type="predicted"/>
<protein>
    <recommendedName>
        <fullName evidence="3">Choice-of-anchor A domain-containing protein</fullName>
    </recommendedName>
</protein>
<sequence>MVRALSLLLSVLLVSLSSLVHARRGLFPRAVTFDLDECYGSDWQSDVTTRFTGIFFGDFTTGGGTDILGGLAVQGNLQAPDYVVNANHVHGSAYLNLGGTVDQVKEQEPGCHVTDQAGTGLFDFNTVRELAIASSMDFASLAPTALLHPDGTITYTRNNNLFLYEALSFHSCAGQVCSHHPLLESDPDEILFGKGNWNGVQGSDIDPLKTYVMNIPVLNGDTIEINGNNPSLGFNPCKLIYNFYPVDQFGTFLPEGEFTLIRRTASQFGGFTLAPRGHIIDGSVGNFAGNIVGMDYTWENLNAGVEIHDYHAAGGDCDYYEGCVPVHIDPPTISISLPIYTFSSTPVVPTDSLITWSRPIIHISTFDSCTVDITDTETLTDTVTETATVTIASSTNTVTETIASFTETESFTETDLMTKTLVIIKPTTIVVTVTSCASSTKTLTEVVVESCTSAAQTVTETVIDCDYHTHHHHHHKDDHKGHDHGPDEECNEEEEEDQKDDYKHKKVGKDDDDDDEDEDEDEE</sequence>
<feature type="chain" id="PRO_5002137721" description="Choice-of-anchor A domain-containing protein" evidence="2">
    <location>
        <begin position="23"/>
        <end position="523"/>
    </location>
</feature>
<evidence type="ECO:0000313" key="5">
    <source>
        <dbReference type="Proteomes" id="UP000054107"/>
    </source>
</evidence>
<evidence type="ECO:0000256" key="1">
    <source>
        <dbReference type="SAM" id="MobiDB-lite"/>
    </source>
</evidence>
<evidence type="ECO:0000259" key="3">
    <source>
        <dbReference type="Pfam" id="PF20597"/>
    </source>
</evidence>
<dbReference type="InterPro" id="IPR026588">
    <property type="entry name" value="Choice_anch_A"/>
</dbReference>
<dbReference type="AlphaFoldDB" id="A0A0B7N003"/>
<feature type="compositionally biased region" description="Acidic residues" evidence="1">
    <location>
        <begin position="488"/>
        <end position="499"/>
    </location>
</feature>
<feature type="compositionally biased region" description="Acidic residues" evidence="1">
    <location>
        <begin position="510"/>
        <end position="523"/>
    </location>
</feature>
<evidence type="ECO:0000313" key="4">
    <source>
        <dbReference type="EMBL" id="CEP11621.1"/>
    </source>
</evidence>
<gene>
    <name evidence="4" type="primary">PARPA_05501.1 scaffold 18616</name>
</gene>
<dbReference type="OrthoDB" id="2419531at2759"/>
<dbReference type="EMBL" id="LN726728">
    <property type="protein sequence ID" value="CEP11621.1"/>
    <property type="molecule type" value="Genomic_DNA"/>
</dbReference>